<protein>
    <submittedName>
        <fullName evidence="1">Uncharacterized protein</fullName>
    </submittedName>
</protein>
<dbReference type="EMBL" id="MN739934">
    <property type="protein sequence ID" value="QHT78567.1"/>
    <property type="molecule type" value="Genomic_DNA"/>
</dbReference>
<sequence>MSGLYQFGNVSPLYTDAGCPTQCFSNNEYAGLSDYYGAVPIPPSTAVRIYNTPLSVNPSTYQIQTPAKLTEEQVQQAVASANAAKAVADQEVANAEALLNQFIRMRRN</sequence>
<accession>A0A6C0HDX2</accession>
<organism evidence="1">
    <name type="scientific">viral metagenome</name>
    <dbReference type="NCBI Taxonomy" id="1070528"/>
    <lineage>
        <taxon>unclassified sequences</taxon>
        <taxon>metagenomes</taxon>
        <taxon>organismal metagenomes</taxon>
    </lineage>
</organism>
<name>A0A6C0HDX2_9ZZZZ</name>
<dbReference type="AlphaFoldDB" id="A0A6C0HDX2"/>
<reference evidence="1" key="1">
    <citation type="journal article" date="2020" name="Nature">
        <title>Giant virus diversity and host interactions through global metagenomics.</title>
        <authorList>
            <person name="Schulz F."/>
            <person name="Roux S."/>
            <person name="Paez-Espino D."/>
            <person name="Jungbluth S."/>
            <person name="Walsh D.A."/>
            <person name="Denef V.J."/>
            <person name="McMahon K.D."/>
            <person name="Konstantinidis K.T."/>
            <person name="Eloe-Fadrosh E.A."/>
            <person name="Kyrpides N.C."/>
            <person name="Woyke T."/>
        </authorList>
    </citation>
    <scope>NUCLEOTIDE SEQUENCE</scope>
    <source>
        <strain evidence="1">GVMAG-M-3300023179-92</strain>
    </source>
</reference>
<proteinExistence type="predicted"/>
<evidence type="ECO:0000313" key="1">
    <source>
        <dbReference type="EMBL" id="QHT78567.1"/>
    </source>
</evidence>